<keyword evidence="1" id="KW-0812">Transmembrane</keyword>
<dbReference type="Pfam" id="PF18175">
    <property type="entry name" value="HU-CCDC81_bac_2"/>
    <property type="match status" value="1"/>
</dbReference>
<comment type="caution">
    <text evidence="3">The sequence shown here is derived from an EMBL/GenBank/DDBJ whole genome shotgun (WGS) entry which is preliminary data.</text>
</comment>
<proteinExistence type="predicted"/>
<dbReference type="InterPro" id="IPR007730">
    <property type="entry name" value="SPOR-like_dom"/>
</dbReference>
<keyword evidence="4" id="KW-1185">Reference proteome</keyword>
<dbReference type="AlphaFoldDB" id="A0A369I0G4"/>
<keyword evidence="1" id="KW-1133">Transmembrane helix</keyword>
<evidence type="ECO:0000256" key="1">
    <source>
        <dbReference type="SAM" id="Phobius"/>
    </source>
</evidence>
<feature type="domain" description="SPOR" evidence="2">
    <location>
        <begin position="307"/>
        <end position="387"/>
    </location>
</feature>
<sequence length="387" mass="43155">MNVYLSTQFPINGLMKDMISVLDYTRKLLFEHDCVVLPDLGGFLVYFSHAFYSEQNALYHAPQKRVAFNEALKLDDGLLAHYLTINEQISREEAQKRIRKFVEDIKQSIQENGSFMLEGIGSLANNEEGKLQFEPLTLVNFYAESYGLKSIHVNQVDPTLKIAETADAYNWIETDRAAKELTYELPRRRRSRVGMYIGGLLIAGCALVAGITQLPSESLKSSLNPFDLVPAVKAWFSTDIKSNSVKKQHSVPKEIATLPVENEDLTPKESVPAVAVTPIEVKETIAVKKEVIETPITKVAAPISYKSDEKSDFLVIAGGFSNIENARKLEQKLQRNGYENAHILNPEPTEGKLIIVAAIGCENSKKAKSQLARVSFLSGANAYVFRQ</sequence>
<evidence type="ECO:0000259" key="2">
    <source>
        <dbReference type="PROSITE" id="PS51724"/>
    </source>
</evidence>
<dbReference type="GO" id="GO:0042834">
    <property type="term" value="F:peptidoglycan binding"/>
    <property type="evidence" value="ECO:0007669"/>
    <property type="project" value="InterPro"/>
</dbReference>
<dbReference type="Proteomes" id="UP000253141">
    <property type="component" value="Unassembled WGS sequence"/>
</dbReference>
<dbReference type="PROSITE" id="PS51724">
    <property type="entry name" value="SPOR"/>
    <property type="match status" value="1"/>
</dbReference>
<dbReference type="EMBL" id="QPIW01000028">
    <property type="protein sequence ID" value="RDB03281.1"/>
    <property type="molecule type" value="Genomic_DNA"/>
</dbReference>
<gene>
    <name evidence="3" type="ORF">DVG78_24175</name>
</gene>
<dbReference type="InterPro" id="IPR041268">
    <property type="entry name" value="HU-CCDC81_bac_2"/>
</dbReference>
<dbReference type="Pfam" id="PF18174">
    <property type="entry name" value="HU-CCDC81_bac_1"/>
    <property type="match status" value="1"/>
</dbReference>
<evidence type="ECO:0000313" key="4">
    <source>
        <dbReference type="Proteomes" id="UP000253141"/>
    </source>
</evidence>
<reference evidence="3 4" key="1">
    <citation type="submission" date="2018-07" db="EMBL/GenBank/DDBJ databases">
        <title>Genome analysis of Runella aurantiaca.</title>
        <authorList>
            <person name="Yang X."/>
        </authorList>
    </citation>
    <scope>NUCLEOTIDE SEQUENCE [LARGE SCALE GENOMIC DNA]</scope>
    <source>
        <strain evidence="3 4">YX9</strain>
    </source>
</reference>
<dbReference type="InterPro" id="IPR040495">
    <property type="entry name" value="HU-CCDC81_bac_1"/>
</dbReference>
<accession>A0A369I0G4</accession>
<evidence type="ECO:0000313" key="3">
    <source>
        <dbReference type="EMBL" id="RDB03281.1"/>
    </source>
</evidence>
<feature type="transmembrane region" description="Helical" evidence="1">
    <location>
        <begin position="193"/>
        <end position="214"/>
    </location>
</feature>
<keyword evidence="1" id="KW-0472">Membrane</keyword>
<protein>
    <recommendedName>
        <fullName evidence="2">SPOR domain-containing protein</fullName>
    </recommendedName>
</protein>
<name>A0A369I0G4_9BACT</name>
<organism evidence="3 4">
    <name type="scientific">Runella aurantiaca</name>
    <dbReference type="NCBI Taxonomy" id="2282308"/>
    <lineage>
        <taxon>Bacteria</taxon>
        <taxon>Pseudomonadati</taxon>
        <taxon>Bacteroidota</taxon>
        <taxon>Cytophagia</taxon>
        <taxon>Cytophagales</taxon>
        <taxon>Spirosomataceae</taxon>
        <taxon>Runella</taxon>
    </lineage>
</organism>